<dbReference type="InterPro" id="IPR000566">
    <property type="entry name" value="Lipocln_cytosolic_FA-bd_dom"/>
</dbReference>
<evidence type="ECO:0000256" key="8">
    <source>
        <dbReference type="SAM" id="MobiDB-lite"/>
    </source>
</evidence>
<evidence type="ECO:0000313" key="12">
    <source>
        <dbReference type="Proteomes" id="UP000710432"/>
    </source>
</evidence>
<dbReference type="GO" id="GO:0005576">
    <property type="term" value="C:extracellular region"/>
    <property type="evidence" value="ECO:0007669"/>
    <property type="project" value="UniProtKB-SubCell"/>
</dbReference>
<accession>A0A8J6G7K3</accession>
<evidence type="ECO:0000256" key="4">
    <source>
        <dbReference type="ARBA" id="ARBA00022729"/>
    </source>
</evidence>
<gene>
    <name evidence="11" type="ORF">LTLLF_178095</name>
</gene>
<evidence type="ECO:0000256" key="7">
    <source>
        <dbReference type="RuleBase" id="RU003695"/>
    </source>
</evidence>
<evidence type="ECO:0000313" key="11">
    <source>
        <dbReference type="EMBL" id="KAH0505273.1"/>
    </source>
</evidence>
<comment type="similarity">
    <text evidence="7">Belongs to the calycin superfamily. Lipocalin family.</text>
</comment>
<dbReference type="PRINTS" id="PR00179">
    <property type="entry name" value="LIPOCALIN"/>
</dbReference>
<dbReference type="PANTHER" id="PTHR34344:SF1">
    <property type="entry name" value="BUBLIN COILED-COIL PROTEIN"/>
    <property type="match status" value="1"/>
</dbReference>
<dbReference type="CDD" id="cd19457">
    <property type="entry name" value="lipocalin_2-like"/>
    <property type="match status" value="1"/>
</dbReference>
<dbReference type="Gene3D" id="2.40.128.20">
    <property type="match status" value="1"/>
</dbReference>
<dbReference type="InterPro" id="IPR003087">
    <property type="entry name" value="LCN2/LCN12"/>
</dbReference>
<keyword evidence="5" id="KW-1015">Disulfide bond</keyword>
<feature type="region of interest" description="Disordered" evidence="8">
    <location>
        <begin position="198"/>
        <end position="248"/>
    </location>
</feature>
<reference evidence="11" key="1">
    <citation type="submission" date="2020-03" db="EMBL/GenBank/DDBJ databases">
        <title>Studies in the Genomics of Life Span.</title>
        <authorList>
            <person name="Glass D."/>
        </authorList>
    </citation>
    <scope>NUCLEOTIDE SEQUENCE</scope>
    <source>
        <strain evidence="11">LTLLF</strain>
        <tissue evidence="11">Muscle</tissue>
    </source>
</reference>
<keyword evidence="3" id="KW-0964">Secreted</keyword>
<dbReference type="InterPro" id="IPR005374">
    <property type="entry name" value="BBLN_eukaryota"/>
</dbReference>
<evidence type="ECO:0000256" key="6">
    <source>
        <dbReference type="ARBA" id="ARBA00023180"/>
    </source>
</evidence>
<sequence length="374" mass="41617">MALGVLCLGLTLLGVLQSWAQDSTQNLIPAPSLLKVPLQPGFQKDKFQGRWYVVGLAGNAVQKEDEGRFTMYSTIYELQEDNKSYNVTSILLRDQRCDYWIRTFVQSSRAGRFTLGNIRSYPKIRSYNVQVATTDYDQFAMVFFKKRTSGNKQYFKVTLYGRTKELPDELKERFVRFAKSLGLTDEHIIFSVPTVSALAPRGPAPKRRTRHGSERRSLRADRGGAPREGVACEASGQGSGRGSGRDRLRRCIPPFRPGVPSAACTFRPASAFRASVAKFHFRVASAVPEPAMSGPNGDLSMPVDAGAEGENDSFGEAEYAAINSMLDQINSCLDHLEEKNDHLHARLQELLESNRQTRLEFQQQLGEAPSDASP</sequence>
<dbReference type="SUPFAM" id="SSF50814">
    <property type="entry name" value="Lipocalins"/>
    <property type="match status" value="1"/>
</dbReference>
<evidence type="ECO:0000256" key="2">
    <source>
        <dbReference type="ARBA" id="ARBA00022448"/>
    </source>
</evidence>
<dbReference type="Pfam" id="PF00061">
    <property type="entry name" value="Lipocalin"/>
    <property type="match status" value="1"/>
</dbReference>
<dbReference type="InterPro" id="IPR012674">
    <property type="entry name" value="Calycin"/>
</dbReference>
<dbReference type="InterPro" id="IPR022272">
    <property type="entry name" value="Lipocalin_CS"/>
</dbReference>
<organism evidence="11 12">
    <name type="scientific">Microtus ochrogaster</name>
    <name type="common">Prairie vole</name>
    <dbReference type="NCBI Taxonomy" id="79684"/>
    <lineage>
        <taxon>Eukaryota</taxon>
        <taxon>Metazoa</taxon>
        <taxon>Chordata</taxon>
        <taxon>Craniata</taxon>
        <taxon>Vertebrata</taxon>
        <taxon>Euteleostomi</taxon>
        <taxon>Mammalia</taxon>
        <taxon>Eutheria</taxon>
        <taxon>Euarchontoglires</taxon>
        <taxon>Glires</taxon>
        <taxon>Rodentia</taxon>
        <taxon>Myomorpha</taxon>
        <taxon>Muroidea</taxon>
        <taxon>Cricetidae</taxon>
        <taxon>Arvicolinae</taxon>
        <taxon>Microtus</taxon>
    </lineage>
</organism>
<proteinExistence type="inferred from homology"/>
<comment type="subcellular location">
    <subcellularLocation>
        <location evidence="1">Secreted</location>
    </subcellularLocation>
</comment>
<dbReference type="AlphaFoldDB" id="A0A8J6G7K3"/>
<evidence type="ECO:0000256" key="5">
    <source>
        <dbReference type="ARBA" id="ARBA00023157"/>
    </source>
</evidence>
<dbReference type="Proteomes" id="UP000710432">
    <property type="component" value="Unassembled WGS sequence"/>
</dbReference>
<evidence type="ECO:0000256" key="9">
    <source>
        <dbReference type="SAM" id="SignalP"/>
    </source>
</evidence>
<keyword evidence="2" id="KW-0813">Transport</keyword>
<feature type="chain" id="PRO_5035220853" evidence="9">
    <location>
        <begin position="21"/>
        <end position="374"/>
    </location>
</feature>
<feature type="signal peptide" evidence="9">
    <location>
        <begin position="1"/>
        <end position="20"/>
    </location>
</feature>
<feature type="compositionally biased region" description="Basic and acidic residues" evidence="8">
    <location>
        <begin position="211"/>
        <end position="225"/>
    </location>
</feature>
<protein>
    <submittedName>
        <fullName evidence="11">Neutrophil gelatinase-associated lipocalin</fullName>
    </submittedName>
</protein>
<keyword evidence="6" id="KW-0325">Glycoprotein</keyword>
<feature type="domain" description="Lipocalin/cytosolic fatty-acid binding" evidence="10">
    <location>
        <begin position="48"/>
        <end position="192"/>
    </location>
</feature>
<dbReference type="PANTHER" id="PTHR34344">
    <property type="entry name" value="UPF0184 PROTEIN C9ORF16"/>
    <property type="match status" value="1"/>
</dbReference>
<keyword evidence="4 9" id="KW-0732">Signal</keyword>
<dbReference type="PROSITE" id="PS00213">
    <property type="entry name" value="LIPOCALIN"/>
    <property type="match status" value="1"/>
</dbReference>
<comment type="caution">
    <text evidence="11">The sequence shown here is derived from an EMBL/GenBank/DDBJ whole genome shotgun (WGS) entry which is preliminary data.</text>
</comment>
<evidence type="ECO:0000256" key="3">
    <source>
        <dbReference type="ARBA" id="ARBA00022525"/>
    </source>
</evidence>
<evidence type="ECO:0000259" key="10">
    <source>
        <dbReference type="Pfam" id="PF00061"/>
    </source>
</evidence>
<dbReference type="PRINTS" id="PR01275">
    <property type="entry name" value="NGELATINASE"/>
</dbReference>
<evidence type="ECO:0000256" key="1">
    <source>
        <dbReference type="ARBA" id="ARBA00004613"/>
    </source>
</evidence>
<name>A0A8J6G7K3_MICOH</name>
<dbReference type="EMBL" id="JAATJU010024600">
    <property type="protein sequence ID" value="KAH0505273.1"/>
    <property type="molecule type" value="Genomic_DNA"/>
</dbReference>
<dbReference type="Pfam" id="PF03670">
    <property type="entry name" value="UPF0184"/>
    <property type="match status" value="1"/>
</dbReference>